<evidence type="ECO:0000313" key="2">
    <source>
        <dbReference type="Proteomes" id="UP000462931"/>
    </source>
</evidence>
<dbReference type="Proteomes" id="UP000462931">
    <property type="component" value="Unassembled WGS sequence"/>
</dbReference>
<dbReference type="EMBL" id="WKJI01000001">
    <property type="protein sequence ID" value="MRX46638.1"/>
    <property type="molecule type" value="Genomic_DNA"/>
</dbReference>
<organism evidence="1 2">
    <name type="scientific">Pedobacter puniceum</name>
    <dbReference type="NCBI Taxonomy" id="2666136"/>
    <lineage>
        <taxon>Bacteria</taxon>
        <taxon>Pseudomonadati</taxon>
        <taxon>Bacteroidota</taxon>
        <taxon>Sphingobacteriia</taxon>
        <taxon>Sphingobacteriales</taxon>
        <taxon>Sphingobacteriaceae</taxon>
        <taxon>Pedobacter</taxon>
    </lineage>
</organism>
<name>A0A7K0FL08_9SPHI</name>
<dbReference type="AlphaFoldDB" id="A0A7K0FL08"/>
<sequence>MEKISHSRRAKMAVANELKKYLIEWFDYRFKVVEITILFDKMTISHKDKLLTDKVEQIKQMAKSENAKPYAIETLNQMKFVMQFQHLKIFRNIIYMFDEAGIDTVQLNIGYEDFHTFSVPKPKEQKES</sequence>
<dbReference type="RefSeq" id="WP_154286709.1">
    <property type="nucleotide sequence ID" value="NZ_WKJI01000001.1"/>
</dbReference>
<accession>A0A7K0FL08</accession>
<reference evidence="1 2" key="1">
    <citation type="submission" date="2019-11" db="EMBL/GenBank/DDBJ databases">
        <authorList>
            <person name="Cheng Q."/>
            <person name="Yang Z."/>
        </authorList>
    </citation>
    <scope>NUCLEOTIDE SEQUENCE [LARGE SCALE GENOMIC DNA]</scope>
    <source>
        <strain evidence="1 2">HX-22-1</strain>
    </source>
</reference>
<evidence type="ECO:0000313" key="1">
    <source>
        <dbReference type="EMBL" id="MRX46638.1"/>
    </source>
</evidence>
<proteinExistence type="predicted"/>
<protein>
    <submittedName>
        <fullName evidence="1">Uncharacterized protein</fullName>
    </submittedName>
</protein>
<keyword evidence="2" id="KW-1185">Reference proteome</keyword>
<comment type="caution">
    <text evidence="1">The sequence shown here is derived from an EMBL/GenBank/DDBJ whole genome shotgun (WGS) entry which is preliminary data.</text>
</comment>
<gene>
    <name evidence="1" type="ORF">GJJ64_05515</name>
</gene>